<feature type="signal peptide" evidence="7">
    <location>
        <begin position="1"/>
        <end position="20"/>
    </location>
</feature>
<comment type="similarity">
    <text evidence="1">Belongs to the bacterial solute-binding protein 3 family.</text>
</comment>
<feature type="region of interest" description="Non-LT domain" evidence="7">
    <location>
        <begin position="21"/>
        <end position="268"/>
    </location>
</feature>
<keyword evidence="4 7" id="KW-0998">Cell outer membrane</keyword>
<gene>
    <name evidence="7" type="primary">mltF</name>
    <name evidence="9" type="ORF">SAMN05661077_0043</name>
</gene>
<comment type="domain">
    <text evidence="7">The N-terminal domain does not have lytic activity and probably modulates enzymatic activity. The C-terminal domain is the catalytic active domain.</text>
</comment>
<dbReference type="GO" id="GO:0071555">
    <property type="term" value="P:cell wall organization"/>
    <property type="evidence" value="ECO:0007669"/>
    <property type="project" value="UniProtKB-KW"/>
</dbReference>
<dbReference type="PANTHER" id="PTHR35936:SF32">
    <property type="entry name" value="MEMBRANE-BOUND LYTIC MUREIN TRANSGLYCOSYLASE F"/>
    <property type="match status" value="1"/>
</dbReference>
<dbReference type="GO" id="GO:0008933">
    <property type="term" value="F:peptidoglycan lytic transglycosylase activity"/>
    <property type="evidence" value="ECO:0007669"/>
    <property type="project" value="UniProtKB-UniRule"/>
</dbReference>
<comment type="similarity">
    <text evidence="7">In the C-terminal section; belongs to the transglycosylase Slt family.</text>
</comment>
<feature type="chain" id="PRO_5010591181" description="Membrane-bound lytic murein transglycosylase F" evidence="7">
    <location>
        <begin position="21"/>
        <end position="458"/>
    </location>
</feature>
<keyword evidence="2 7" id="KW-0732">Signal</keyword>
<evidence type="ECO:0000256" key="1">
    <source>
        <dbReference type="ARBA" id="ARBA00010333"/>
    </source>
</evidence>
<dbReference type="HAMAP" id="MF_02016">
    <property type="entry name" value="MltF"/>
    <property type="match status" value="1"/>
</dbReference>
<evidence type="ECO:0000256" key="6">
    <source>
        <dbReference type="ARBA" id="ARBA00023316"/>
    </source>
</evidence>
<comment type="subcellular location">
    <subcellularLocation>
        <location evidence="7">Cell outer membrane</location>
        <topology evidence="7">Peripheral membrane protein</topology>
    </subcellularLocation>
    <text evidence="7">Attached to the inner leaflet of the outer membrane.</text>
</comment>
<dbReference type="RefSeq" id="WP_054964645.1">
    <property type="nucleotide sequence ID" value="NZ_FMUN01000010.1"/>
</dbReference>
<dbReference type="CDD" id="cd01009">
    <property type="entry name" value="PBP2_YfhD_N"/>
    <property type="match status" value="1"/>
</dbReference>
<evidence type="ECO:0000256" key="7">
    <source>
        <dbReference type="HAMAP-Rule" id="MF_02016"/>
    </source>
</evidence>
<evidence type="ECO:0000259" key="8">
    <source>
        <dbReference type="SMART" id="SM00062"/>
    </source>
</evidence>
<dbReference type="NCBIfam" id="NF008112">
    <property type="entry name" value="PRK10859.1"/>
    <property type="match status" value="1"/>
</dbReference>
<evidence type="ECO:0000256" key="4">
    <source>
        <dbReference type="ARBA" id="ARBA00023237"/>
    </source>
</evidence>
<feature type="active site" evidence="7">
    <location>
        <position position="315"/>
    </location>
</feature>
<dbReference type="AlphaFoldDB" id="A0A0P9GN48"/>
<feature type="region of interest" description="LT domain" evidence="7">
    <location>
        <begin position="269"/>
        <end position="458"/>
    </location>
</feature>
<protein>
    <recommendedName>
        <fullName evidence="7">Membrane-bound lytic murein transglycosylase F</fullName>
        <ecNumber evidence="7">4.2.2.n1</ecNumber>
    </recommendedName>
    <alternativeName>
        <fullName evidence="7">Murein lyase F</fullName>
    </alternativeName>
</protein>
<dbReference type="PATRIC" id="fig|381306.5.peg.2851"/>
<dbReference type="EMBL" id="FMUN01000010">
    <property type="protein sequence ID" value="SCY65475.1"/>
    <property type="molecule type" value="Genomic_DNA"/>
</dbReference>
<keyword evidence="3 7" id="KW-0472">Membrane</keyword>
<evidence type="ECO:0000256" key="5">
    <source>
        <dbReference type="ARBA" id="ARBA00023239"/>
    </source>
</evidence>
<keyword evidence="5 7" id="KW-0456">Lyase</keyword>
<evidence type="ECO:0000313" key="9">
    <source>
        <dbReference type="EMBL" id="SCY65475.1"/>
    </source>
</evidence>
<comment type="catalytic activity">
    <reaction evidence="7">
        <text>Exolytic cleavage of the (1-&gt;4)-beta-glycosidic linkage between N-acetylmuramic acid (MurNAc) and N-acetylglucosamine (GlcNAc) residues in peptidoglycan, from either the reducing or the non-reducing ends of the peptidoglycan chains, with concomitant formation of a 1,6-anhydrobond in the MurNAc residue.</text>
        <dbReference type="EC" id="4.2.2.n1"/>
    </reaction>
</comment>
<dbReference type="EC" id="4.2.2.n1" evidence="7"/>
<evidence type="ECO:0000256" key="3">
    <source>
        <dbReference type="ARBA" id="ARBA00023136"/>
    </source>
</evidence>
<evidence type="ECO:0000256" key="2">
    <source>
        <dbReference type="ARBA" id="ARBA00022729"/>
    </source>
</evidence>
<dbReference type="InterPro" id="IPR008258">
    <property type="entry name" value="Transglycosylase_SLT_dom_1"/>
</dbReference>
<dbReference type="PANTHER" id="PTHR35936">
    <property type="entry name" value="MEMBRANE-BOUND LYTIC MUREIN TRANSGLYCOSYLASE F"/>
    <property type="match status" value="1"/>
</dbReference>
<dbReference type="CDD" id="cd13403">
    <property type="entry name" value="MLTF-like"/>
    <property type="match status" value="1"/>
</dbReference>
<dbReference type="InterPro" id="IPR023346">
    <property type="entry name" value="Lysozyme-like_dom_sf"/>
</dbReference>
<dbReference type="Pfam" id="PF01464">
    <property type="entry name" value="SLT"/>
    <property type="match status" value="1"/>
</dbReference>
<reference evidence="10" key="1">
    <citation type="submission" date="2016-10" db="EMBL/GenBank/DDBJ databases">
        <authorList>
            <person name="Varghese N."/>
        </authorList>
    </citation>
    <scope>NUCLEOTIDE SEQUENCE [LARGE SCALE GENOMIC DNA]</scope>
    <source>
        <strain evidence="10">HL 19</strain>
    </source>
</reference>
<dbReference type="Proteomes" id="UP000183104">
    <property type="component" value="Unassembled WGS sequence"/>
</dbReference>
<dbReference type="Gene3D" id="1.10.530.10">
    <property type="match status" value="1"/>
</dbReference>
<feature type="domain" description="Solute-binding protein family 3/N-terminal" evidence="8">
    <location>
        <begin position="43"/>
        <end position="268"/>
    </location>
</feature>
<dbReference type="SUPFAM" id="SSF53955">
    <property type="entry name" value="Lysozyme-like"/>
    <property type="match status" value="1"/>
</dbReference>
<proteinExistence type="inferred from homology"/>
<organism evidence="9 10">
    <name type="scientific">Thiohalorhabdus denitrificans</name>
    <dbReference type="NCBI Taxonomy" id="381306"/>
    <lineage>
        <taxon>Bacteria</taxon>
        <taxon>Pseudomonadati</taxon>
        <taxon>Pseudomonadota</taxon>
        <taxon>Gammaproteobacteria</taxon>
        <taxon>Thiohalorhabdales</taxon>
        <taxon>Thiohalorhabdaceae</taxon>
        <taxon>Thiohalorhabdus</taxon>
    </lineage>
</organism>
<evidence type="ECO:0000313" key="10">
    <source>
        <dbReference type="Proteomes" id="UP000183104"/>
    </source>
</evidence>
<dbReference type="Gene3D" id="3.40.190.10">
    <property type="entry name" value="Periplasmic binding protein-like II"/>
    <property type="match status" value="2"/>
</dbReference>
<comment type="function">
    <text evidence="7">Murein-degrading enzyme that degrades murein glycan strands and insoluble, high-molecular weight murein sacculi, with the concomitant formation of a 1,6-anhydromuramoyl product. Lytic transglycosylases (LTs) play an integral role in the metabolism of the peptidoglycan (PG) sacculus. Their lytic action creates space within the PG sacculus to allow for its expansion as well as for the insertion of various structures such as secretion systems and flagella.</text>
</comment>
<sequence precursor="true">MPFRPSLLLLLAALAPLSGCDSGPTNPDQKEPRTLDEIKESGKLIVLTRNAPTTWYIGRDEEPRGPEYEMARAFADHLGVEAEFEVLPGLGAILSALEDGEGDLAAAGLTPTDARKERFRFGPAYNRVTQQVVCRRDTARPQDVADLTDLDLTVVANSSYVARLRGLREKDYPELSWRESEELNTERLLHEVWKRAIDCTVADSTIVDINRRYYPELIAPFNLSREQPIAWALPASSAELEGAVAGWLAKFRAEGRLDQVHEKYYGFFEVFDYVDTRAFIRRIDQRFPQYRSYFRQAAEKHDLPYTLIAAQGYQESHWRPDARSPTGVRGIMMLTRRTAQALGVEDRLDPRQSIFGGAKYLARMKTRFSEEVTEPDRTWLALAAYNVGRAHLHDAQRLARQLDKSPHHWRDMKEVLPLLADRKYYRNLKYGYARGTEPVRYVRRIREYRHVLRNMVQD</sequence>
<accession>A0A0P9GN48</accession>
<dbReference type="SUPFAM" id="SSF53850">
    <property type="entry name" value="Periplasmic binding protein-like II"/>
    <property type="match status" value="1"/>
</dbReference>
<keyword evidence="6 7" id="KW-0961">Cell wall biogenesis/degradation</keyword>
<keyword evidence="10" id="KW-1185">Reference proteome</keyword>
<dbReference type="Pfam" id="PF00497">
    <property type="entry name" value="SBP_bac_3"/>
    <property type="match status" value="1"/>
</dbReference>
<dbReference type="InterPro" id="IPR001638">
    <property type="entry name" value="Solute-binding_3/MltF_N"/>
</dbReference>
<dbReference type="GO" id="GO:0009279">
    <property type="term" value="C:cell outer membrane"/>
    <property type="evidence" value="ECO:0007669"/>
    <property type="project" value="UniProtKB-SubCell"/>
</dbReference>
<comment type="similarity">
    <text evidence="7">In the N-terminal section; belongs to the bacterial solute-binding protein 3 family.</text>
</comment>
<dbReference type="STRING" id="381306.AN478_00365"/>
<name>A0A0P9GN48_9GAMM</name>
<dbReference type="InterPro" id="IPR023703">
    <property type="entry name" value="MltF"/>
</dbReference>
<dbReference type="GO" id="GO:0016998">
    <property type="term" value="P:cell wall macromolecule catabolic process"/>
    <property type="evidence" value="ECO:0007669"/>
    <property type="project" value="UniProtKB-UniRule"/>
</dbReference>
<dbReference type="SMART" id="SM00062">
    <property type="entry name" value="PBPb"/>
    <property type="match status" value="1"/>
</dbReference>